<dbReference type="STRING" id="1798692.A3G00_04530"/>
<sequence length="137" mass="16352">MQREKQSFLKRFFGSRLFLLIALICAILVAIGYGRAYYQDYKIRQEINALQDEVKRLEYKKLESMEILKYVTSDAFVEEKARTELNLKKPGENVMVVTNPEVEVKPSQESKEEKPRLNNPTKWWYYFTRHELPKINN</sequence>
<evidence type="ECO:0008006" key="3">
    <source>
        <dbReference type="Google" id="ProtNLM"/>
    </source>
</evidence>
<name>A0A1F6MVS0_9BACT</name>
<dbReference type="Proteomes" id="UP000178347">
    <property type="component" value="Unassembled WGS sequence"/>
</dbReference>
<proteinExistence type="predicted"/>
<evidence type="ECO:0000313" key="2">
    <source>
        <dbReference type="Proteomes" id="UP000178347"/>
    </source>
</evidence>
<dbReference type="AlphaFoldDB" id="A0A1F6MVS0"/>
<dbReference type="InterPro" id="IPR007060">
    <property type="entry name" value="FtsL/DivIC"/>
</dbReference>
<accession>A0A1F6MVS0</accession>
<reference evidence="1 2" key="1">
    <citation type="journal article" date="2016" name="Nat. Commun.">
        <title>Thousands of microbial genomes shed light on interconnected biogeochemical processes in an aquifer system.</title>
        <authorList>
            <person name="Anantharaman K."/>
            <person name="Brown C.T."/>
            <person name="Hug L.A."/>
            <person name="Sharon I."/>
            <person name="Castelle C.J."/>
            <person name="Probst A.J."/>
            <person name="Thomas B.C."/>
            <person name="Singh A."/>
            <person name="Wilkins M.J."/>
            <person name="Karaoz U."/>
            <person name="Brodie E.L."/>
            <person name="Williams K.H."/>
            <person name="Hubbard S.S."/>
            <person name="Banfield J.F."/>
        </authorList>
    </citation>
    <scope>NUCLEOTIDE SEQUENCE [LARGE SCALE GENOMIC DNA]</scope>
</reference>
<comment type="caution">
    <text evidence="1">The sequence shown here is derived from an EMBL/GenBank/DDBJ whole genome shotgun (WGS) entry which is preliminary data.</text>
</comment>
<organism evidence="1 2">
    <name type="scientific">Candidatus Magasanikbacteria bacterium RIFCSPLOWO2_12_FULL_43_12</name>
    <dbReference type="NCBI Taxonomy" id="1798692"/>
    <lineage>
        <taxon>Bacteria</taxon>
        <taxon>Candidatus Magasanikiibacteriota</taxon>
    </lineage>
</organism>
<protein>
    <recommendedName>
        <fullName evidence="3">Cell division protein FtsL</fullName>
    </recommendedName>
</protein>
<gene>
    <name evidence="1" type="ORF">A3G00_04530</name>
</gene>
<dbReference type="Pfam" id="PF04977">
    <property type="entry name" value="DivIC"/>
    <property type="match status" value="1"/>
</dbReference>
<dbReference type="EMBL" id="MFQN01000002">
    <property type="protein sequence ID" value="OGH75767.1"/>
    <property type="molecule type" value="Genomic_DNA"/>
</dbReference>
<evidence type="ECO:0000313" key="1">
    <source>
        <dbReference type="EMBL" id="OGH75767.1"/>
    </source>
</evidence>